<dbReference type="EMBL" id="FOZV01000002">
    <property type="protein sequence ID" value="SFS45535.1"/>
    <property type="molecule type" value="Genomic_DNA"/>
</dbReference>
<dbReference type="GO" id="GO:0070573">
    <property type="term" value="F:metallodipeptidase activity"/>
    <property type="evidence" value="ECO:0007669"/>
    <property type="project" value="InterPro"/>
</dbReference>
<evidence type="ECO:0000256" key="9">
    <source>
        <dbReference type="ARBA" id="ARBA00022723"/>
    </source>
</evidence>
<keyword evidence="25" id="KW-1185">Reference proteome</keyword>
<comment type="subunit">
    <text evidence="19">Homodimer. The monomeric form is inactive while the homodimer is active.</text>
</comment>
<feature type="chain" id="PRO_5011533462" description="Carboxypeptidase Q" evidence="22">
    <location>
        <begin position="22"/>
        <end position="532"/>
    </location>
</feature>
<dbReference type="GO" id="GO:0046872">
    <property type="term" value="F:metal ion binding"/>
    <property type="evidence" value="ECO:0007669"/>
    <property type="project" value="UniProtKB-KW"/>
</dbReference>
<evidence type="ECO:0000256" key="15">
    <source>
        <dbReference type="ARBA" id="ARBA00023049"/>
    </source>
</evidence>
<dbReference type="RefSeq" id="WP_092308217.1">
    <property type="nucleotide sequence ID" value="NZ_FOZV01000002.1"/>
</dbReference>
<keyword evidence="13" id="KW-0862">Zinc</keyword>
<evidence type="ECO:0000256" key="20">
    <source>
        <dbReference type="ARBA" id="ARBA00033328"/>
    </source>
</evidence>
<dbReference type="Gene3D" id="3.50.30.30">
    <property type="match status" value="1"/>
</dbReference>
<feature type="region of interest" description="Disordered" evidence="21">
    <location>
        <begin position="513"/>
        <end position="532"/>
    </location>
</feature>
<reference evidence="25" key="1">
    <citation type="submission" date="2016-10" db="EMBL/GenBank/DDBJ databases">
        <authorList>
            <person name="Varghese N."/>
            <person name="Submissions S."/>
        </authorList>
    </citation>
    <scope>NUCLEOTIDE SEQUENCE [LARGE SCALE GENOMIC DNA]</scope>
    <source>
        <strain evidence="25">CGMCC 1.10683</strain>
    </source>
</reference>
<dbReference type="PANTHER" id="PTHR12053:SF3">
    <property type="entry name" value="CARBOXYPEPTIDASE Q"/>
    <property type="match status" value="1"/>
</dbReference>
<name>A0A1I6PZN3_9CAUL</name>
<keyword evidence="18" id="KW-0458">Lysosome</keyword>
<evidence type="ECO:0000256" key="1">
    <source>
        <dbReference type="ARBA" id="ARBA00004240"/>
    </source>
</evidence>
<gene>
    <name evidence="24" type="ORF">SAMN05192570_1426</name>
</gene>
<dbReference type="InterPro" id="IPR039866">
    <property type="entry name" value="CPQ"/>
</dbReference>
<evidence type="ECO:0000259" key="23">
    <source>
        <dbReference type="Pfam" id="PF04389"/>
    </source>
</evidence>
<keyword evidence="6" id="KW-0964">Secreted</keyword>
<proteinExistence type="predicted"/>
<dbReference type="Gene3D" id="3.40.630.10">
    <property type="entry name" value="Zn peptidases"/>
    <property type="match status" value="1"/>
</dbReference>
<evidence type="ECO:0000256" key="2">
    <source>
        <dbReference type="ARBA" id="ARBA00004371"/>
    </source>
</evidence>
<dbReference type="GO" id="GO:0005576">
    <property type="term" value="C:extracellular region"/>
    <property type="evidence" value="ECO:0007669"/>
    <property type="project" value="UniProtKB-SubCell"/>
</dbReference>
<keyword evidence="10 22" id="KW-0732">Signal</keyword>
<evidence type="ECO:0000256" key="13">
    <source>
        <dbReference type="ARBA" id="ARBA00022833"/>
    </source>
</evidence>
<organism evidence="24 25">
    <name type="scientific">Brevundimonas viscosa</name>
    <dbReference type="NCBI Taxonomy" id="871741"/>
    <lineage>
        <taxon>Bacteria</taxon>
        <taxon>Pseudomonadati</taxon>
        <taxon>Pseudomonadota</taxon>
        <taxon>Alphaproteobacteria</taxon>
        <taxon>Caulobacterales</taxon>
        <taxon>Caulobacteraceae</taxon>
        <taxon>Brevundimonas</taxon>
    </lineage>
</organism>
<evidence type="ECO:0000256" key="12">
    <source>
        <dbReference type="ARBA" id="ARBA00022824"/>
    </source>
</evidence>
<evidence type="ECO:0000256" key="21">
    <source>
        <dbReference type="SAM" id="MobiDB-lite"/>
    </source>
</evidence>
<comment type="subcellular location">
    <subcellularLocation>
        <location evidence="1">Endoplasmic reticulum</location>
    </subcellularLocation>
    <subcellularLocation>
        <location evidence="3">Golgi apparatus</location>
    </subcellularLocation>
    <subcellularLocation>
        <location evidence="2">Lysosome</location>
    </subcellularLocation>
    <subcellularLocation>
        <location evidence="4">Secreted</location>
    </subcellularLocation>
</comment>
<evidence type="ECO:0000256" key="18">
    <source>
        <dbReference type="ARBA" id="ARBA00023228"/>
    </source>
</evidence>
<dbReference type="InterPro" id="IPR007484">
    <property type="entry name" value="Peptidase_M28"/>
</dbReference>
<evidence type="ECO:0000256" key="7">
    <source>
        <dbReference type="ARBA" id="ARBA00022645"/>
    </source>
</evidence>
<dbReference type="Proteomes" id="UP000198788">
    <property type="component" value="Unassembled WGS sequence"/>
</dbReference>
<keyword evidence="11" id="KW-0378">Hydrolase</keyword>
<keyword evidence="8" id="KW-0645">Protease</keyword>
<evidence type="ECO:0000256" key="10">
    <source>
        <dbReference type="ARBA" id="ARBA00022729"/>
    </source>
</evidence>
<protein>
    <recommendedName>
        <fullName evidence="5">Carboxypeptidase Q</fullName>
    </recommendedName>
    <alternativeName>
        <fullName evidence="20">Plasma glutamate carboxypeptidase</fullName>
    </alternativeName>
</protein>
<dbReference type="GO" id="GO:0006508">
    <property type="term" value="P:proteolysis"/>
    <property type="evidence" value="ECO:0007669"/>
    <property type="project" value="UniProtKB-KW"/>
</dbReference>
<evidence type="ECO:0000256" key="5">
    <source>
        <dbReference type="ARBA" id="ARBA00014116"/>
    </source>
</evidence>
<dbReference type="STRING" id="871741.SAMN05192570_1426"/>
<sequence length="532" mass="58218">MKRLFAAVSVAAVLAAAPAMAQAPDLVAVNGIFDQGFNHSEVMRTAAHLTDRIGGRMTNSPQMRETERWTQERFREWGLSNVRAEGFEFGRGWSIVRSDARMVEPRPLELRAIPVAWTPGTDGTISGEVVLAPMSRVADFDKHRGKLAGKIVMISEPTDAEDPTTPQFRRWTDEELAGRTAYVQPNHAPVTVSRDGGRDNFALRMDEFLASEGALGWVRMSYRDGGLLHGAGYTHRVGATPRLPGMELAAEDYRRLARLSRAGAAPKLELLSEVRFHDEDVNAYNVLADIPGTSRSGEYVMAGAHFDSWVAADGAVDNAAGTAVVMEAARILKALNVRPKRTIRFALWNGEEQGLHGSLAYVDRHLATRAPLGDAELDALPNGQTWRARWPVQPRDGHDDLVAYFNIDNGSGRIRGVNAEGNVAAAAVFEEWLEPFHSLGATTVSLRPAGGTDHVYMQTVGIPGFQFIQDPLDYGSRLHHTSIDSYDHLKPEDLRQAAVVLAGLLLAAANSDEPLPRMPLPTRPTPTDPFTQ</sequence>
<evidence type="ECO:0000256" key="6">
    <source>
        <dbReference type="ARBA" id="ARBA00022525"/>
    </source>
</evidence>
<accession>A0A1I6PZN3</accession>
<evidence type="ECO:0000256" key="19">
    <source>
        <dbReference type="ARBA" id="ARBA00025833"/>
    </source>
</evidence>
<dbReference type="GO" id="GO:0004180">
    <property type="term" value="F:carboxypeptidase activity"/>
    <property type="evidence" value="ECO:0007669"/>
    <property type="project" value="UniProtKB-KW"/>
</dbReference>
<evidence type="ECO:0000256" key="17">
    <source>
        <dbReference type="ARBA" id="ARBA00023180"/>
    </source>
</evidence>
<evidence type="ECO:0000256" key="8">
    <source>
        <dbReference type="ARBA" id="ARBA00022670"/>
    </source>
</evidence>
<evidence type="ECO:0000256" key="14">
    <source>
        <dbReference type="ARBA" id="ARBA00023034"/>
    </source>
</evidence>
<keyword evidence="7" id="KW-0121">Carboxypeptidase</keyword>
<dbReference type="AlphaFoldDB" id="A0A1I6PZN3"/>
<feature type="compositionally biased region" description="Pro residues" evidence="21">
    <location>
        <begin position="516"/>
        <end position="532"/>
    </location>
</feature>
<keyword evidence="14" id="KW-0333">Golgi apparatus</keyword>
<dbReference type="SUPFAM" id="SSF53187">
    <property type="entry name" value="Zn-dependent exopeptidases"/>
    <property type="match status" value="1"/>
</dbReference>
<keyword evidence="15" id="KW-0482">Metalloprotease</keyword>
<dbReference type="PANTHER" id="PTHR12053">
    <property type="entry name" value="PROTEASE FAMILY M28 PLASMA GLUTAMATE CARBOXYPEPTIDASE-RELATED"/>
    <property type="match status" value="1"/>
</dbReference>
<dbReference type="OrthoDB" id="9769665at2"/>
<evidence type="ECO:0000256" key="16">
    <source>
        <dbReference type="ARBA" id="ARBA00023145"/>
    </source>
</evidence>
<keyword evidence="16" id="KW-0865">Zymogen</keyword>
<dbReference type="GO" id="GO:0005764">
    <property type="term" value="C:lysosome"/>
    <property type="evidence" value="ECO:0007669"/>
    <property type="project" value="UniProtKB-SubCell"/>
</dbReference>
<keyword evidence="17" id="KW-0325">Glycoprotein</keyword>
<feature type="signal peptide" evidence="22">
    <location>
        <begin position="1"/>
        <end position="21"/>
    </location>
</feature>
<evidence type="ECO:0000256" key="4">
    <source>
        <dbReference type="ARBA" id="ARBA00004613"/>
    </source>
</evidence>
<evidence type="ECO:0000313" key="25">
    <source>
        <dbReference type="Proteomes" id="UP000198788"/>
    </source>
</evidence>
<evidence type="ECO:0000256" key="11">
    <source>
        <dbReference type="ARBA" id="ARBA00022801"/>
    </source>
</evidence>
<evidence type="ECO:0000256" key="22">
    <source>
        <dbReference type="SAM" id="SignalP"/>
    </source>
</evidence>
<evidence type="ECO:0000313" key="24">
    <source>
        <dbReference type="EMBL" id="SFS45535.1"/>
    </source>
</evidence>
<keyword evidence="9" id="KW-0479">Metal-binding</keyword>
<evidence type="ECO:0000256" key="3">
    <source>
        <dbReference type="ARBA" id="ARBA00004555"/>
    </source>
</evidence>
<dbReference type="Pfam" id="PF04389">
    <property type="entry name" value="Peptidase_M28"/>
    <property type="match status" value="1"/>
</dbReference>
<feature type="domain" description="Peptidase M28" evidence="23">
    <location>
        <begin position="285"/>
        <end position="502"/>
    </location>
</feature>
<keyword evidence="12" id="KW-0256">Endoplasmic reticulum</keyword>